<feature type="transmembrane region" description="Helical" evidence="5">
    <location>
        <begin position="369"/>
        <end position="391"/>
    </location>
</feature>
<dbReference type="Pfam" id="PF13520">
    <property type="entry name" value="AA_permease_2"/>
    <property type="match status" value="1"/>
</dbReference>
<dbReference type="PATRIC" id="fig|45076.6.peg.2168"/>
<keyword evidence="7" id="KW-1185">Reference proteome</keyword>
<feature type="transmembrane region" description="Helical" evidence="5">
    <location>
        <begin position="202"/>
        <end position="221"/>
    </location>
</feature>
<dbReference type="Proteomes" id="UP000054662">
    <property type="component" value="Unassembled WGS sequence"/>
</dbReference>
<dbReference type="GO" id="GO:0016020">
    <property type="term" value="C:membrane"/>
    <property type="evidence" value="ECO:0007669"/>
    <property type="project" value="UniProtKB-SubCell"/>
</dbReference>
<feature type="transmembrane region" description="Helical" evidence="5">
    <location>
        <begin position="84"/>
        <end position="103"/>
    </location>
</feature>
<gene>
    <name evidence="6" type="ORF">Lwor_1986</name>
</gene>
<feature type="transmembrane region" description="Helical" evidence="5">
    <location>
        <begin position="278"/>
        <end position="299"/>
    </location>
</feature>
<feature type="transmembrane region" description="Helical" evidence="5">
    <location>
        <begin position="41"/>
        <end position="63"/>
    </location>
</feature>
<dbReference type="PANTHER" id="PTHR47547">
    <property type="match status" value="1"/>
</dbReference>
<dbReference type="InterPro" id="IPR002293">
    <property type="entry name" value="AA/rel_permease1"/>
</dbReference>
<feature type="transmembrane region" description="Helical" evidence="5">
    <location>
        <begin position="403"/>
        <end position="424"/>
    </location>
</feature>
<dbReference type="GO" id="GO:0022857">
    <property type="term" value="F:transmembrane transporter activity"/>
    <property type="evidence" value="ECO:0007669"/>
    <property type="project" value="InterPro"/>
</dbReference>
<comment type="caution">
    <text evidence="6">The sequence shown here is derived from an EMBL/GenBank/DDBJ whole genome shotgun (WGS) entry which is preliminary data.</text>
</comment>
<feature type="transmembrane region" description="Helical" evidence="5">
    <location>
        <begin position="491"/>
        <end position="508"/>
    </location>
</feature>
<evidence type="ECO:0000256" key="4">
    <source>
        <dbReference type="ARBA" id="ARBA00023136"/>
    </source>
</evidence>
<sequence length="527" mass="57873">MNGHMIKKLSPLGLLWISLTSIIGSGWLFGTLYSAQFAGPAALLAWPIGGFLLLILSLSYAEIGTMFPNKDALASLPVYTHGRLTSVILGGLGWISLAIIPVIETQGLVQYASNYIPGLVIPHGTHYHNTSLGSVINILLLSCFVLINYYGLKLFARINAGFTFWKLFIPLLTLSSLIYSTYHSNNFTQYGGFMPYGWEGVMAAMSSGGVLFSLLGFRQIIIMMGEIENPGKYVPLVLISSIILTTLLYTGLQWSFIGSLDAQALSQGWAKLSFPGDAGPFAALVTMAGLTWLGFLLYFDAFLSPFSTGLVYTTTAAHMLASMGATGTAPAVTTKMNTYQVPWVSLVINFTLAIVMSFVLHGWQEISAFLVAVLMLSYAVGPISLLCLRLQIPDYTRPFRLRLSRFIGALGFYVCTVGIYWSGFHSIKKLMTLTCIGLLFYLFYTHLIKKSSQQQDTGNAIWLVIYLMGLSIFSYYGNYGGCHLIPAYWDLVYLLVFSQVVLILCVLSRKSNAHTVAMVSRMACSDI</sequence>
<keyword evidence="3 5" id="KW-1133">Transmembrane helix</keyword>
<keyword evidence="4 5" id="KW-0472">Membrane</keyword>
<organism evidence="6 7">
    <name type="scientific">Legionella worsleiensis</name>
    <dbReference type="NCBI Taxonomy" id="45076"/>
    <lineage>
        <taxon>Bacteria</taxon>
        <taxon>Pseudomonadati</taxon>
        <taxon>Pseudomonadota</taxon>
        <taxon>Gammaproteobacteria</taxon>
        <taxon>Legionellales</taxon>
        <taxon>Legionellaceae</taxon>
        <taxon>Legionella</taxon>
    </lineage>
</organism>
<name>A0A0W1A650_9GAMM</name>
<feature type="transmembrane region" description="Helical" evidence="5">
    <location>
        <begin position="12"/>
        <end position="35"/>
    </location>
</feature>
<evidence type="ECO:0000256" key="1">
    <source>
        <dbReference type="ARBA" id="ARBA00004141"/>
    </source>
</evidence>
<dbReference type="PANTHER" id="PTHR47547:SF1">
    <property type="entry name" value="ASPARTATE-PROTON SYMPORTER"/>
    <property type="match status" value="1"/>
</dbReference>
<dbReference type="EMBL" id="LNZC01000027">
    <property type="protein sequence ID" value="KTD76761.1"/>
    <property type="molecule type" value="Genomic_DNA"/>
</dbReference>
<dbReference type="PIRSF" id="PIRSF006060">
    <property type="entry name" value="AA_transporter"/>
    <property type="match status" value="1"/>
</dbReference>
<evidence type="ECO:0000256" key="5">
    <source>
        <dbReference type="SAM" id="Phobius"/>
    </source>
</evidence>
<evidence type="ECO:0000313" key="6">
    <source>
        <dbReference type="EMBL" id="KTD76761.1"/>
    </source>
</evidence>
<reference evidence="6 7" key="1">
    <citation type="submission" date="2015-11" db="EMBL/GenBank/DDBJ databases">
        <title>Genomic analysis of 38 Legionella species identifies large and diverse effector repertoires.</title>
        <authorList>
            <person name="Burstein D."/>
            <person name="Amaro F."/>
            <person name="Zusman T."/>
            <person name="Lifshitz Z."/>
            <person name="Cohen O."/>
            <person name="Gilbert J.A."/>
            <person name="Pupko T."/>
            <person name="Shuman H.A."/>
            <person name="Segal G."/>
        </authorList>
    </citation>
    <scope>NUCLEOTIDE SEQUENCE [LARGE SCALE GENOMIC DNA]</scope>
    <source>
        <strain evidence="6 7">ATCC 49508</strain>
    </source>
</reference>
<proteinExistence type="predicted"/>
<accession>A0A0W1A650</accession>
<feature type="transmembrane region" description="Helical" evidence="5">
    <location>
        <begin position="460"/>
        <end position="479"/>
    </location>
</feature>
<evidence type="ECO:0000256" key="2">
    <source>
        <dbReference type="ARBA" id="ARBA00022692"/>
    </source>
</evidence>
<keyword evidence="2 5" id="KW-0812">Transmembrane</keyword>
<protein>
    <submittedName>
        <fullName evidence="6">Amino acid permease</fullName>
    </submittedName>
</protein>
<feature type="transmembrane region" description="Helical" evidence="5">
    <location>
        <begin position="430"/>
        <end position="448"/>
    </location>
</feature>
<feature type="transmembrane region" description="Helical" evidence="5">
    <location>
        <begin position="132"/>
        <end position="152"/>
    </location>
</feature>
<feature type="transmembrane region" description="Helical" evidence="5">
    <location>
        <begin position="233"/>
        <end position="258"/>
    </location>
</feature>
<dbReference type="Gene3D" id="1.20.1740.10">
    <property type="entry name" value="Amino acid/polyamine transporter I"/>
    <property type="match status" value="1"/>
</dbReference>
<dbReference type="AlphaFoldDB" id="A0A0W1A650"/>
<evidence type="ECO:0000313" key="7">
    <source>
        <dbReference type="Proteomes" id="UP000054662"/>
    </source>
</evidence>
<comment type="subcellular location">
    <subcellularLocation>
        <location evidence="1">Membrane</location>
        <topology evidence="1">Multi-pass membrane protein</topology>
    </subcellularLocation>
</comment>
<dbReference type="STRING" id="45076.Lwor_1986"/>
<feature type="transmembrane region" description="Helical" evidence="5">
    <location>
        <begin position="164"/>
        <end position="182"/>
    </location>
</feature>
<evidence type="ECO:0000256" key="3">
    <source>
        <dbReference type="ARBA" id="ARBA00022989"/>
    </source>
</evidence>
<dbReference type="InterPro" id="IPR052962">
    <property type="entry name" value="AA_Transporter_AGT"/>
</dbReference>
<feature type="transmembrane region" description="Helical" evidence="5">
    <location>
        <begin position="343"/>
        <end position="363"/>
    </location>
</feature>